<dbReference type="GO" id="GO:0005524">
    <property type="term" value="F:ATP binding"/>
    <property type="evidence" value="ECO:0007669"/>
    <property type="project" value="UniProtKB-UniRule"/>
</dbReference>
<evidence type="ECO:0000313" key="9">
    <source>
        <dbReference type="Proteomes" id="UP000886520"/>
    </source>
</evidence>
<feature type="compositionally biased region" description="Basic and acidic residues" evidence="5">
    <location>
        <begin position="96"/>
        <end position="105"/>
    </location>
</feature>
<feature type="compositionally biased region" description="Low complexity" evidence="5">
    <location>
        <begin position="15"/>
        <end position="63"/>
    </location>
</feature>
<dbReference type="PANTHER" id="PTHR31602">
    <property type="entry name" value="GROWTH-REGULATING FACTOR 5"/>
    <property type="match status" value="1"/>
</dbReference>
<dbReference type="InterPro" id="IPR031137">
    <property type="entry name" value="GRF"/>
</dbReference>
<comment type="function">
    <text evidence="4">Transcription activator.</text>
</comment>
<comment type="similarity">
    <text evidence="2 4">Belongs to the GRF family.</text>
</comment>
<dbReference type="PROSITE" id="PS51667">
    <property type="entry name" value="WRC"/>
    <property type="match status" value="1"/>
</dbReference>
<evidence type="ECO:0000256" key="1">
    <source>
        <dbReference type="ARBA" id="ARBA00004123"/>
    </source>
</evidence>
<dbReference type="GO" id="GO:0006351">
    <property type="term" value="P:DNA-templated transcription"/>
    <property type="evidence" value="ECO:0007669"/>
    <property type="project" value="UniProtKB-UniRule"/>
</dbReference>
<feature type="region of interest" description="Disordered" evidence="5">
    <location>
        <begin position="418"/>
        <end position="454"/>
    </location>
</feature>
<dbReference type="PANTHER" id="PTHR31602:SF8">
    <property type="entry name" value="GROWTH-REGULATING FACTOR 5"/>
    <property type="match status" value="1"/>
</dbReference>
<keyword evidence="4" id="KW-0804">Transcription</keyword>
<feature type="region of interest" description="Disordered" evidence="5">
    <location>
        <begin position="353"/>
        <end position="392"/>
    </location>
</feature>
<evidence type="ECO:0000256" key="4">
    <source>
        <dbReference type="RuleBase" id="RU367127"/>
    </source>
</evidence>
<name>A0A9D4V6T8_ADICA</name>
<comment type="caution">
    <text evidence="8">The sequence shown here is derived from an EMBL/GenBank/DDBJ whole genome shotgun (WGS) entry which is preliminary data.</text>
</comment>
<dbReference type="PROSITE" id="PS51666">
    <property type="entry name" value="QLQ"/>
    <property type="match status" value="1"/>
</dbReference>
<keyword evidence="9" id="KW-1185">Reference proteome</keyword>
<dbReference type="OrthoDB" id="1931918at2759"/>
<keyword evidence="3 4" id="KW-0539">Nucleus</keyword>
<dbReference type="EMBL" id="JABFUD020000004">
    <property type="protein sequence ID" value="KAI5080698.1"/>
    <property type="molecule type" value="Genomic_DNA"/>
</dbReference>
<evidence type="ECO:0000313" key="8">
    <source>
        <dbReference type="EMBL" id="KAI5080698.1"/>
    </source>
</evidence>
<feature type="compositionally biased region" description="Polar residues" evidence="5">
    <location>
        <begin position="381"/>
        <end position="392"/>
    </location>
</feature>
<feature type="compositionally biased region" description="Low complexity" evidence="5">
    <location>
        <begin position="369"/>
        <end position="380"/>
    </location>
</feature>
<evidence type="ECO:0000259" key="7">
    <source>
        <dbReference type="PROSITE" id="PS51667"/>
    </source>
</evidence>
<dbReference type="Proteomes" id="UP000886520">
    <property type="component" value="Chromosome 4"/>
</dbReference>
<feature type="region of interest" description="Disordered" evidence="5">
    <location>
        <begin position="1"/>
        <end position="63"/>
    </location>
</feature>
<feature type="region of interest" description="Disordered" evidence="5">
    <location>
        <begin position="147"/>
        <end position="178"/>
    </location>
</feature>
<evidence type="ECO:0000256" key="2">
    <source>
        <dbReference type="ARBA" id="ARBA00008122"/>
    </source>
</evidence>
<feature type="compositionally biased region" description="Low complexity" evidence="5">
    <location>
        <begin position="441"/>
        <end position="451"/>
    </location>
</feature>
<dbReference type="GO" id="GO:0005634">
    <property type="term" value="C:nucleus"/>
    <property type="evidence" value="ECO:0007669"/>
    <property type="project" value="UniProtKB-SubCell"/>
</dbReference>
<feature type="region of interest" description="Disordered" evidence="5">
    <location>
        <begin position="75"/>
        <end position="105"/>
    </location>
</feature>
<dbReference type="Pfam" id="PF08879">
    <property type="entry name" value="WRC"/>
    <property type="match status" value="1"/>
</dbReference>
<gene>
    <name evidence="8" type="ORF">GOP47_0003881</name>
</gene>
<accession>A0A9D4V6T8</accession>
<reference evidence="8" key="1">
    <citation type="submission" date="2021-01" db="EMBL/GenBank/DDBJ databases">
        <title>Adiantum capillus-veneris genome.</title>
        <authorList>
            <person name="Fang Y."/>
            <person name="Liao Q."/>
        </authorList>
    </citation>
    <scope>NUCLEOTIDE SEQUENCE</scope>
    <source>
        <strain evidence="8">H3</strain>
        <tissue evidence="8">Leaf</tissue>
    </source>
</reference>
<dbReference type="GO" id="GO:0006355">
    <property type="term" value="P:regulation of DNA-templated transcription"/>
    <property type="evidence" value="ECO:0007669"/>
    <property type="project" value="InterPro"/>
</dbReference>
<proteinExistence type="inferred from homology"/>
<dbReference type="InterPro" id="IPR014978">
    <property type="entry name" value="Gln-Leu-Gln_QLQ"/>
</dbReference>
<feature type="compositionally biased region" description="Polar residues" evidence="5">
    <location>
        <begin position="418"/>
        <end position="436"/>
    </location>
</feature>
<evidence type="ECO:0000256" key="3">
    <source>
        <dbReference type="ARBA" id="ARBA00023242"/>
    </source>
</evidence>
<organism evidence="8 9">
    <name type="scientific">Adiantum capillus-veneris</name>
    <name type="common">Maidenhair fern</name>
    <dbReference type="NCBI Taxonomy" id="13818"/>
    <lineage>
        <taxon>Eukaryota</taxon>
        <taxon>Viridiplantae</taxon>
        <taxon>Streptophyta</taxon>
        <taxon>Embryophyta</taxon>
        <taxon>Tracheophyta</taxon>
        <taxon>Polypodiopsida</taxon>
        <taxon>Polypodiidae</taxon>
        <taxon>Polypodiales</taxon>
        <taxon>Pteridineae</taxon>
        <taxon>Pteridaceae</taxon>
        <taxon>Vittarioideae</taxon>
        <taxon>Adiantum</taxon>
    </lineage>
</organism>
<dbReference type="AlphaFoldDB" id="A0A9D4V6T8"/>
<protein>
    <recommendedName>
        <fullName evidence="4">Growth-regulating factor</fullName>
    </recommendedName>
</protein>
<keyword evidence="4" id="KW-0805">Transcription regulation</keyword>
<evidence type="ECO:0000259" key="6">
    <source>
        <dbReference type="PROSITE" id="PS51666"/>
    </source>
</evidence>
<feature type="region of interest" description="Disordered" evidence="5">
    <location>
        <begin position="724"/>
        <end position="747"/>
    </location>
</feature>
<sequence>MDLKQALQQRGGGNASKSSANSSVQSDGGNNSSCSNNNSTSTNTGESKRGSSPAAAAHPLLSSYGGGGSSSSLLNYRNSNSTSGIPPASHLTSAADRTRSSSELDAVHDPRLLKLARLHHDPPSPHSTTLETQVLFNLNGTFNSNTNNSNTAANHHGLSSYLSSSNHSSNHGSPTSNNYAAASTSTCSLFNGGSPNSSKLYPFASLQEDPNSRQQSPFILSAVPASQGSLLSSASMRAHHTTLSCFNPEPVVSLFTPEQLLEFTQQTYVFKHFVAGVTPPPTLLVPIINSVASMGRIGMGSMHYGGNAGLFGVGGLRGNIDPEPGRCRRTDGKKWRCAREVVADQKYCERHMHRGRHRARANKLANGGTDTLSTSTSLPSNAVTNTSNLHSSSGISASVTAPFVSSAPKEPHLHFSLQPASAVSTQLNRSSSNASDGDQKPALLPSSSSASGAGGLKRLLEASNIGGPLSRSLAAQPETPPNLAELLKAIPTTTKTNLTNHLPKAGQHTTMGLDAPFPFACHTSDRDADHSELRQFVGDGDQWPRISRVTDNPPSGLSWFEQLSEEQNKRSRFNTELSISTHKSPLTNLSTKFGGSHQEDLVGGVDASHFMGLSMDVGAKVDGLAKLEEDRYNGRTSWVPIAWESPALGGPLGEVLQSNAANNGGSFGGSLANSGGERCLNLIEEESWVHQEGGHVSSPAKDGHSPSLASPTGVLQMKASFASYSDSSSSASSPRSALKLESANLGM</sequence>
<dbReference type="GO" id="GO:0032502">
    <property type="term" value="P:developmental process"/>
    <property type="evidence" value="ECO:0007669"/>
    <property type="project" value="InterPro"/>
</dbReference>
<keyword evidence="4" id="KW-0010">Activator</keyword>
<feature type="domain" description="QLQ" evidence="6">
    <location>
        <begin position="254"/>
        <end position="289"/>
    </location>
</feature>
<feature type="compositionally biased region" description="Low complexity" evidence="5">
    <location>
        <begin position="724"/>
        <end position="737"/>
    </location>
</feature>
<feature type="region of interest" description="Disordered" evidence="5">
    <location>
        <begin position="690"/>
        <end position="711"/>
    </location>
</feature>
<dbReference type="InterPro" id="IPR014977">
    <property type="entry name" value="WRC_dom"/>
</dbReference>
<dbReference type="SMART" id="SM00951">
    <property type="entry name" value="QLQ"/>
    <property type="match status" value="1"/>
</dbReference>
<evidence type="ECO:0000256" key="5">
    <source>
        <dbReference type="SAM" id="MobiDB-lite"/>
    </source>
</evidence>
<feature type="domain" description="WRC" evidence="7">
    <location>
        <begin position="321"/>
        <end position="366"/>
    </location>
</feature>
<comment type="subcellular location">
    <subcellularLocation>
        <location evidence="1 4">Nucleus</location>
    </subcellularLocation>
</comment>
<comment type="domain">
    <text evidence="4">The QLQ domain and WRC domain may be involved in protein-protein interaction and DNA-binding, respectively.</text>
</comment>